<dbReference type="PANTHER" id="PTHR43244:SF1">
    <property type="entry name" value="5,10-METHYLENETETRAHYDROMETHANOPTERIN REDUCTASE"/>
    <property type="match status" value="1"/>
</dbReference>
<dbReference type="Pfam" id="PF00296">
    <property type="entry name" value="Bac_luciferase"/>
    <property type="match status" value="1"/>
</dbReference>
<proteinExistence type="predicted"/>
<comment type="caution">
    <text evidence="3">The sequence shown here is derived from an EMBL/GenBank/DDBJ whole genome shotgun (WGS) entry which is preliminary data.</text>
</comment>
<dbReference type="SUPFAM" id="SSF51679">
    <property type="entry name" value="Bacterial luciferase-like"/>
    <property type="match status" value="1"/>
</dbReference>
<accession>A0ABW6A7P0</accession>
<dbReference type="InterPro" id="IPR036661">
    <property type="entry name" value="Luciferase-like_sf"/>
</dbReference>
<dbReference type="PANTHER" id="PTHR43244">
    <property type="match status" value="1"/>
</dbReference>
<organism evidence="3 4">
    <name type="scientific">Terrimonas rubra</name>
    <dbReference type="NCBI Taxonomy" id="1035890"/>
    <lineage>
        <taxon>Bacteria</taxon>
        <taxon>Pseudomonadati</taxon>
        <taxon>Bacteroidota</taxon>
        <taxon>Chitinophagia</taxon>
        <taxon>Chitinophagales</taxon>
        <taxon>Chitinophagaceae</taxon>
        <taxon>Terrimonas</taxon>
    </lineage>
</organism>
<dbReference type="Gene3D" id="3.20.20.30">
    <property type="entry name" value="Luciferase-like domain"/>
    <property type="match status" value="1"/>
</dbReference>
<dbReference type="GO" id="GO:0016491">
    <property type="term" value="F:oxidoreductase activity"/>
    <property type="evidence" value="ECO:0007669"/>
    <property type="project" value="UniProtKB-KW"/>
</dbReference>
<dbReference type="RefSeq" id="WP_386101508.1">
    <property type="nucleotide sequence ID" value="NZ_JBHUOZ010000003.1"/>
</dbReference>
<reference evidence="4" key="1">
    <citation type="journal article" date="2019" name="Int. J. Syst. Evol. Microbiol.">
        <title>The Global Catalogue of Microorganisms (GCM) 10K type strain sequencing project: providing services to taxonomists for standard genome sequencing and annotation.</title>
        <authorList>
            <consortium name="The Broad Institute Genomics Platform"/>
            <consortium name="The Broad Institute Genome Sequencing Center for Infectious Disease"/>
            <person name="Wu L."/>
            <person name="Ma J."/>
        </authorList>
    </citation>
    <scope>NUCLEOTIDE SEQUENCE [LARGE SCALE GENOMIC DNA]</scope>
    <source>
        <strain evidence="4">KCTC 23299</strain>
    </source>
</reference>
<dbReference type="Proteomes" id="UP001597511">
    <property type="component" value="Unassembled WGS sequence"/>
</dbReference>
<dbReference type="NCBIfam" id="TIGR03557">
    <property type="entry name" value="F420_G6P_family"/>
    <property type="match status" value="1"/>
</dbReference>
<feature type="domain" description="Luciferase-like" evidence="2">
    <location>
        <begin position="10"/>
        <end position="253"/>
    </location>
</feature>
<evidence type="ECO:0000259" key="2">
    <source>
        <dbReference type="Pfam" id="PF00296"/>
    </source>
</evidence>
<dbReference type="InterPro" id="IPR019945">
    <property type="entry name" value="F420_G6P_DH-rel"/>
</dbReference>
<dbReference type="EC" id="1.-.-.-" evidence="3"/>
<gene>
    <name evidence="3" type="ORF">ACFS6H_16655</name>
</gene>
<name>A0ABW6A7P0_9BACT</name>
<dbReference type="EMBL" id="JBHUOZ010000003">
    <property type="protein sequence ID" value="MFD2921360.1"/>
    <property type="molecule type" value="Genomic_DNA"/>
</dbReference>
<dbReference type="InterPro" id="IPR011251">
    <property type="entry name" value="Luciferase-like_dom"/>
</dbReference>
<sequence>MALICYHASHEQFAPSHLLQLVQQAEKAGFDGIHASDHFHPWSERQGESGFTFSWIGAAMQATTLPFSMVCAPGQRLHPAIVAQAAATLSEMFPGRFNMELGSGEAINETITGEGWPDKEQRNKRLWESYQVIKQLLNGEEVNMDSTIQVSHARLYTLPEQQPVLLAAAVSEETAKWAGSWADGLLTTAGSLDDVKHKIEAFRNNGGKGKPVYLQFGFSYGRDETAAAKGAHDQWRSNIQPADKLEDWEEVKQFDEAAQTTSEKEVTENIPVFTGMPALQQQLQEYLTLDIDRLILHNINRQQEIFIQDYGAAR</sequence>
<protein>
    <submittedName>
        <fullName evidence="3">TIGR03885 family FMN-dependent LLM class oxidoreductase</fullName>
        <ecNumber evidence="3">1.-.-.-</ecNumber>
    </submittedName>
</protein>
<evidence type="ECO:0000313" key="3">
    <source>
        <dbReference type="EMBL" id="MFD2921360.1"/>
    </source>
</evidence>
<keyword evidence="4" id="KW-1185">Reference proteome</keyword>
<dbReference type="InterPro" id="IPR050564">
    <property type="entry name" value="F420-G6PD/mer"/>
</dbReference>
<evidence type="ECO:0000313" key="4">
    <source>
        <dbReference type="Proteomes" id="UP001597511"/>
    </source>
</evidence>
<dbReference type="NCBIfam" id="TIGR03885">
    <property type="entry name" value="flavin_revert"/>
    <property type="match status" value="1"/>
</dbReference>
<dbReference type="InterPro" id="IPR023907">
    <property type="entry name" value="Non-F420_Flavin_OxRdtase"/>
</dbReference>
<evidence type="ECO:0000256" key="1">
    <source>
        <dbReference type="ARBA" id="ARBA00023002"/>
    </source>
</evidence>
<keyword evidence="1 3" id="KW-0560">Oxidoreductase</keyword>